<dbReference type="GO" id="GO:0009244">
    <property type="term" value="P:lipopolysaccharide core region biosynthetic process"/>
    <property type="evidence" value="ECO:0007669"/>
    <property type="project" value="TreeGrafter"/>
</dbReference>
<evidence type="ECO:0000256" key="2">
    <source>
        <dbReference type="ARBA" id="ARBA00022679"/>
    </source>
</evidence>
<dbReference type="InterPro" id="IPR002201">
    <property type="entry name" value="Glyco_trans_9"/>
</dbReference>
<dbReference type="GO" id="GO:0005829">
    <property type="term" value="C:cytosol"/>
    <property type="evidence" value="ECO:0007669"/>
    <property type="project" value="TreeGrafter"/>
</dbReference>
<dbReference type="Pfam" id="PF01075">
    <property type="entry name" value="Glyco_transf_9"/>
    <property type="match status" value="1"/>
</dbReference>
<dbReference type="RefSeq" id="WP_115535915.1">
    <property type="nucleotide sequence ID" value="NZ_QRGA01000014.1"/>
</dbReference>
<dbReference type="PANTHER" id="PTHR30160:SF1">
    <property type="entry name" value="LIPOPOLYSACCHARIDE 1,2-N-ACETYLGLUCOSAMINETRANSFERASE-RELATED"/>
    <property type="match status" value="1"/>
</dbReference>
<dbReference type="OrthoDB" id="9781892at2"/>
<accession>A0A3D8JV18</accession>
<dbReference type="GO" id="GO:0008713">
    <property type="term" value="F:ADP-heptose-lipopolysaccharide heptosyltransferase activity"/>
    <property type="evidence" value="ECO:0007669"/>
    <property type="project" value="TreeGrafter"/>
</dbReference>
<dbReference type="SUPFAM" id="SSF53756">
    <property type="entry name" value="UDP-Glycosyltransferase/glycogen phosphorylase"/>
    <property type="match status" value="1"/>
</dbReference>
<dbReference type="EMBL" id="QRGA01000014">
    <property type="protein sequence ID" value="RDU96466.1"/>
    <property type="molecule type" value="Genomic_DNA"/>
</dbReference>
<dbReference type="PANTHER" id="PTHR30160">
    <property type="entry name" value="TETRAACYLDISACCHARIDE 4'-KINASE-RELATED"/>
    <property type="match status" value="1"/>
</dbReference>
<evidence type="ECO:0000256" key="1">
    <source>
        <dbReference type="ARBA" id="ARBA00022676"/>
    </source>
</evidence>
<comment type="caution">
    <text evidence="3">The sequence shown here is derived from an EMBL/GenBank/DDBJ whole genome shotgun (WGS) entry which is preliminary data.</text>
</comment>
<sequence length="390" mass="42575">MNSTSPLSFGDAPRSVLVVCTQRIGDVLLTTALVRSIKRQWPQAQIDMLVYQGTEGVLENNPDLRRVISVARRMRWSQRLVEAARLWRRYDLACATIGSSSCRLYAWAAGRKRVGLIEPHRAKRLSRFLLNRTALDEHKRVHTVTSYLALAPLVGITPRAEIVAPGIADEPGKRAAFETRLAPLQGRPFVVLHPYPMYRYKQWRLEGWAAMIAWLRDQGYAVALTGGPAAAEIEYAGSVAAAAGGFVLNLVGQLRLGETAELIRRAKLFIGPDTGATHIAAASGTPTLTLFGPSNPVRWGPWPAGWPAGQEPWPQIGSGRRGNVYVLQGEGACVPCGLEGCDRHRDSESKCLTGLDVSRVIEAAAQLLDLPLPKDARGPVAATWLKVDRG</sequence>
<name>A0A3D8JV18_9BURK</name>
<reference evidence="3 4" key="1">
    <citation type="submission" date="2018-08" db="EMBL/GenBank/DDBJ databases">
        <title>Paraburkholderia sp. DHOM06 isolated from forest soil.</title>
        <authorList>
            <person name="Gao Z.-H."/>
            <person name="Qiu L.-H."/>
        </authorList>
    </citation>
    <scope>NUCLEOTIDE SEQUENCE [LARGE SCALE GENOMIC DNA]</scope>
    <source>
        <strain evidence="3 4">DHOM06</strain>
    </source>
</reference>
<proteinExistence type="predicted"/>
<organism evidence="3 4">
    <name type="scientific">Trinickia dinghuensis</name>
    <dbReference type="NCBI Taxonomy" id="2291023"/>
    <lineage>
        <taxon>Bacteria</taxon>
        <taxon>Pseudomonadati</taxon>
        <taxon>Pseudomonadota</taxon>
        <taxon>Betaproteobacteria</taxon>
        <taxon>Burkholderiales</taxon>
        <taxon>Burkholderiaceae</taxon>
        <taxon>Trinickia</taxon>
    </lineage>
</organism>
<gene>
    <name evidence="3" type="ORF">DWV00_22970</name>
</gene>
<evidence type="ECO:0000313" key="3">
    <source>
        <dbReference type="EMBL" id="RDU96466.1"/>
    </source>
</evidence>
<keyword evidence="2 3" id="KW-0808">Transferase</keyword>
<protein>
    <submittedName>
        <fullName evidence="3">Lipopolysaccharide heptosyltransferase family protein</fullName>
    </submittedName>
</protein>
<dbReference type="AlphaFoldDB" id="A0A3D8JV18"/>
<dbReference type="Proteomes" id="UP000256838">
    <property type="component" value="Unassembled WGS sequence"/>
</dbReference>
<dbReference type="InterPro" id="IPR051199">
    <property type="entry name" value="LPS_LOS_Heptosyltrfase"/>
</dbReference>
<keyword evidence="4" id="KW-1185">Reference proteome</keyword>
<evidence type="ECO:0000313" key="4">
    <source>
        <dbReference type="Proteomes" id="UP000256838"/>
    </source>
</evidence>
<keyword evidence="1" id="KW-0328">Glycosyltransferase</keyword>
<dbReference type="CDD" id="cd03789">
    <property type="entry name" value="GT9_LPS_heptosyltransferase"/>
    <property type="match status" value="1"/>
</dbReference>
<dbReference type="Gene3D" id="3.40.50.2000">
    <property type="entry name" value="Glycogen Phosphorylase B"/>
    <property type="match status" value="2"/>
</dbReference>